<dbReference type="Proteomes" id="UP000092460">
    <property type="component" value="Unassembled WGS sequence"/>
</dbReference>
<reference evidence="4" key="2">
    <citation type="submission" date="2020-05" db="UniProtKB">
        <authorList>
            <consortium name="EnsemblMetazoa"/>
        </authorList>
    </citation>
    <scope>IDENTIFICATION</scope>
    <source>
        <strain evidence="4">IAEA</strain>
    </source>
</reference>
<evidence type="ECO:0000256" key="1">
    <source>
        <dbReference type="SAM" id="Coils"/>
    </source>
</evidence>
<keyword evidence="5" id="KW-1185">Reference proteome</keyword>
<feature type="compositionally biased region" description="Basic residues" evidence="2">
    <location>
        <begin position="323"/>
        <end position="333"/>
    </location>
</feature>
<keyword evidence="3" id="KW-0732">Signal</keyword>
<feature type="compositionally biased region" description="Low complexity" evidence="2">
    <location>
        <begin position="660"/>
        <end position="723"/>
    </location>
</feature>
<evidence type="ECO:0000313" key="5">
    <source>
        <dbReference type="Proteomes" id="UP000092460"/>
    </source>
</evidence>
<feature type="compositionally biased region" description="Acidic residues" evidence="2">
    <location>
        <begin position="566"/>
        <end position="588"/>
    </location>
</feature>
<dbReference type="AlphaFoldDB" id="A0A1B0B6G2"/>
<dbReference type="STRING" id="67801.A0A1B0B6G2"/>
<evidence type="ECO:0000256" key="3">
    <source>
        <dbReference type="SAM" id="SignalP"/>
    </source>
</evidence>
<feature type="compositionally biased region" description="Basic and acidic residues" evidence="2">
    <location>
        <begin position="258"/>
        <end position="272"/>
    </location>
</feature>
<feature type="compositionally biased region" description="Basic and acidic residues" evidence="2">
    <location>
        <begin position="826"/>
        <end position="841"/>
    </location>
</feature>
<accession>A0A1B0B6G2</accession>
<dbReference type="EMBL" id="JXJN01009089">
    <property type="status" value="NOT_ANNOTATED_CDS"/>
    <property type="molecule type" value="Genomic_DNA"/>
</dbReference>
<organism evidence="4 5">
    <name type="scientific">Glossina palpalis gambiensis</name>
    <dbReference type="NCBI Taxonomy" id="67801"/>
    <lineage>
        <taxon>Eukaryota</taxon>
        <taxon>Metazoa</taxon>
        <taxon>Ecdysozoa</taxon>
        <taxon>Arthropoda</taxon>
        <taxon>Hexapoda</taxon>
        <taxon>Insecta</taxon>
        <taxon>Pterygota</taxon>
        <taxon>Neoptera</taxon>
        <taxon>Endopterygota</taxon>
        <taxon>Diptera</taxon>
        <taxon>Brachycera</taxon>
        <taxon>Muscomorpha</taxon>
        <taxon>Hippoboscoidea</taxon>
        <taxon>Glossinidae</taxon>
        <taxon>Glossina</taxon>
    </lineage>
</organism>
<feature type="compositionally biased region" description="Polar residues" evidence="2">
    <location>
        <begin position="592"/>
        <end position="609"/>
    </location>
</feature>
<feature type="compositionally biased region" description="Low complexity" evidence="2">
    <location>
        <begin position="796"/>
        <end position="825"/>
    </location>
</feature>
<evidence type="ECO:0000256" key="2">
    <source>
        <dbReference type="SAM" id="MobiDB-lite"/>
    </source>
</evidence>
<evidence type="ECO:0008006" key="6">
    <source>
        <dbReference type="Google" id="ProtNLM"/>
    </source>
</evidence>
<reference evidence="5" key="1">
    <citation type="submission" date="2015-01" db="EMBL/GenBank/DDBJ databases">
        <authorList>
            <person name="Aksoy S."/>
            <person name="Warren W."/>
            <person name="Wilson R.K."/>
        </authorList>
    </citation>
    <scope>NUCLEOTIDE SEQUENCE [LARGE SCALE GENOMIC DNA]</scope>
    <source>
        <strain evidence="5">IAEA</strain>
    </source>
</reference>
<feature type="compositionally biased region" description="Low complexity" evidence="2">
    <location>
        <begin position="734"/>
        <end position="749"/>
    </location>
</feature>
<dbReference type="EnsemblMetazoa" id="GPPI020429-RA">
    <property type="protein sequence ID" value="GPPI020429-PA"/>
    <property type="gene ID" value="GPPI020429"/>
</dbReference>
<feature type="compositionally biased region" description="Low complexity" evidence="2">
    <location>
        <begin position="845"/>
        <end position="867"/>
    </location>
</feature>
<feature type="signal peptide" evidence="3">
    <location>
        <begin position="1"/>
        <end position="17"/>
    </location>
</feature>
<feature type="compositionally biased region" description="Polar residues" evidence="2">
    <location>
        <begin position="546"/>
        <end position="556"/>
    </location>
</feature>
<feature type="compositionally biased region" description="Low complexity" evidence="2">
    <location>
        <begin position="451"/>
        <end position="465"/>
    </location>
</feature>
<feature type="compositionally biased region" description="Acidic residues" evidence="2">
    <location>
        <begin position="628"/>
        <end position="652"/>
    </location>
</feature>
<proteinExistence type="predicted"/>
<name>A0A1B0B6G2_9MUSC</name>
<protein>
    <recommendedName>
        <fullName evidence="6">B box-type domain-containing protein</fullName>
    </recommendedName>
</protein>
<feature type="compositionally biased region" description="Basic and acidic residues" evidence="2">
    <location>
        <begin position="875"/>
        <end position="885"/>
    </location>
</feature>
<feature type="compositionally biased region" description="Acidic residues" evidence="2">
    <location>
        <begin position="515"/>
        <end position="545"/>
    </location>
</feature>
<keyword evidence="1" id="KW-0175">Coiled coil</keyword>
<feature type="chain" id="PRO_5008404606" description="B box-type domain-containing protein" evidence="3">
    <location>
        <begin position="18"/>
        <end position="920"/>
    </location>
</feature>
<feature type="compositionally biased region" description="Low complexity" evidence="2">
    <location>
        <begin position="418"/>
        <end position="432"/>
    </location>
</feature>
<feature type="coiled-coil region" evidence="1">
    <location>
        <begin position="71"/>
        <end position="98"/>
    </location>
</feature>
<dbReference type="VEuPathDB" id="VectorBase:GPPI020429"/>
<feature type="compositionally biased region" description="Low complexity" evidence="2">
    <location>
        <begin position="484"/>
        <end position="499"/>
    </location>
</feature>
<feature type="compositionally biased region" description="Basic and acidic residues" evidence="2">
    <location>
        <begin position="350"/>
        <end position="366"/>
    </location>
</feature>
<sequence>MHILLNVLGFLVYKIWVDDMKPAFVRQIMERCNVCSEKAYLQPCAHCEKKICEDCKSAHMDILRREIARFNSQIRRSLHRLQDALALIEKNMVSLQTNCTSTTEEIDEIYRRVTKAIKDRSDQLKGEIDRYLTGELRNLSTLKENLDAEINNINSNCDIVDKYMNDAVDWDDCELMDTKEIFLKTVEFLRHFEYENSDYTRRVRFVVSMDPNQLVMNLSTFGDLNIMTHSTGGSTSSAHLAPPSTLQPGLMRSKSDHRLASQYRQQEERCGYNDEPVLGGRKFGERPVRINTDRYSDISSNRYSRPDYDYDNDYDNEQSTRPAKSRFRSRFVRSHQNDDSDSEQQLSQRQEQEKKKDKVKDGEDASRGQLSGIIRLSDCARVIQRLAEIGKEKKEKKSDAGAQAAVQAAIQAQKAAMARARQTQQQSGVQRQVSEDDEINRIKRQNKNAPSTSSTTTSATVQSLTETERPAVDRVAALKRNVGSLGNSEESDSSSQHTSPVRRTPPRTEVSVNETNEEDSNDSSSDDVEEESEEDEKASVEENDASETMSSRQAQPSGLELISQENCEDSEEEEQESVESDVESEEGENEIKNSNVFVSHTADLSSATTIPVKETSDLSNNQIRTEEAVDGVEEETDEQDTEEDSSNDYNDVDSDKDSDGSPPTQQSKTVPPVPPQVTAVKKSTRSGSSDSSASAESSVSSVAAAAAVASTAPTSTSRAPSVSRYSTARESPARTRPTTIAPATSTPASTEKKPFVSRFLPQHSTAAADKNKTDSSSSSEEETSTEESEDEIDTQSAKTSANSANKTTASTNSSTAVAGSSAASSFRDRLEARRNSRDDATSRLSSAYTTPSSSSTTSSGYGTSTTARQRAVPASHHDTDDRYERGAGAGSRLPVSMSYINRTPYHRTKYRRRLVDNPHN</sequence>
<feature type="compositionally biased region" description="Basic and acidic residues" evidence="2">
    <location>
        <begin position="282"/>
        <end position="296"/>
    </location>
</feature>
<feature type="region of interest" description="Disordered" evidence="2">
    <location>
        <begin position="418"/>
        <end position="894"/>
    </location>
</feature>
<feature type="region of interest" description="Disordered" evidence="2">
    <location>
        <begin position="258"/>
        <end position="366"/>
    </location>
</feature>
<evidence type="ECO:0000313" key="4">
    <source>
        <dbReference type="EnsemblMetazoa" id="GPPI020429-PA"/>
    </source>
</evidence>
<feature type="compositionally biased region" description="Acidic residues" evidence="2">
    <location>
        <begin position="779"/>
        <end position="793"/>
    </location>
</feature>